<dbReference type="STRING" id="1121950.SAMN02745243_02537"/>
<dbReference type="AlphaFoldDB" id="A0A1M6QWD5"/>
<dbReference type="InterPro" id="IPR029063">
    <property type="entry name" value="SAM-dependent_MTases_sf"/>
</dbReference>
<keyword evidence="5" id="KW-0443">Lipid metabolism</keyword>
<protein>
    <submittedName>
        <fullName evidence="8">Cyclopropane-fatty-acyl-phospholipid synthase</fullName>
    </submittedName>
</protein>
<dbReference type="SUPFAM" id="SSF53335">
    <property type="entry name" value="S-adenosyl-L-methionine-dependent methyltransferases"/>
    <property type="match status" value="1"/>
</dbReference>
<evidence type="ECO:0000256" key="3">
    <source>
        <dbReference type="ARBA" id="ARBA00022679"/>
    </source>
</evidence>
<keyword evidence="2" id="KW-0489">Methyltransferase</keyword>
<dbReference type="CDD" id="cd02440">
    <property type="entry name" value="AdoMet_MTases"/>
    <property type="match status" value="1"/>
</dbReference>
<organism evidence="8 9">
    <name type="scientific">Hespellia stercorisuis DSM 15480</name>
    <dbReference type="NCBI Taxonomy" id="1121950"/>
    <lineage>
        <taxon>Bacteria</taxon>
        <taxon>Bacillati</taxon>
        <taxon>Bacillota</taxon>
        <taxon>Clostridia</taxon>
        <taxon>Lachnospirales</taxon>
        <taxon>Lachnospiraceae</taxon>
        <taxon>Hespellia</taxon>
    </lineage>
</organism>
<reference evidence="8 9" key="1">
    <citation type="submission" date="2016-11" db="EMBL/GenBank/DDBJ databases">
        <authorList>
            <person name="Jaros S."/>
            <person name="Januszkiewicz K."/>
            <person name="Wedrychowicz H."/>
        </authorList>
    </citation>
    <scope>NUCLEOTIDE SEQUENCE [LARGE SCALE GENOMIC DNA]</scope>
    <source>
        <strain evidence="8 9">DSM 15480</strain>
    </source>
</reference>
<feature type="active site" evidence="6">
    <location>
        <position position="363"/>
    </location>
</feature>
<feature type="domain" description="DUF7884" evidence="7">
    <location>
        <begin position="14"/>
        <end position="95"/>
    </location>
</feature>
<dbReference type="Proteomes" id="UP000184301">
    <property type="component" value="Unassembled WGS sequence"/>
</dbReference>
<evidence type="ECO:0000256" key="4">
    <source>
        <dbReference type="ARBA" id="ARBA00022691"/>
    </source>
</evidence>
<dbReference type="EMBL" id="FQZY01000038">
    <property type="protein sequence ID" value="SHK24433.1"/>
    <property type="molecule type" value="Genomic_DNA"/>
</dbReference>
<gene>
    <name evidence="8" type="ORF">SAMN02745243_02537</name>
</gene>
<evidence type="ECO:0000256" key="5">
    <source>
        <dbReference type="ARBA" id="ARBA00023098"/>
    </source>
</evidence>
<proteinExistence type="inferred from homology"/>
<dbReference type="PIRSF" id="PIRSF003085">
    <property type="entry name" value="CMAS"/>
    <property type="match status" value="1"/>
</dbReference>
<dbReference type="PANTHER" id="PTHR43667">
    <property type="entry name" value="CYCLOPROPANE-FATTY-ACYL-PHOSPHOLIPID SYNTHASE"/>
    <property type="match status" value="1"/>
</dbReference>
<accession>A0A1M6QWD5</accession>
<dbReference type="Pfam" id="PF25371">
    <property type="entry name" value="DUF7884"/>
    <property type="match status" value="1"/>
</dbReference>
<comment type="similarity">
    <text evidence="1">Belongs to the CFA/CMAS family.</text>
</comment>
<name>A0A1M6QWD5_9FIRM</name>
<keyword evidence="4" id="KW-0949">S-adenosyl-L-methionine</keyword>
<evidence type="ECO:0000313" key="8">
    <source>
        <dbReference type="EMBL" id="SHK24433.1"/>
    </source>
</evidence>
<evidence type="ECO:0000256" key="6">
    <source>
        <dbReference type="PIRSR" id="PIRSR003085-1"/>
    </source>
</evidence>
<evidence type="ECO:0000256" key="1">
    <source>
        <dbReference type="ARBA" id="ARBA00010815"/>
    </source>
</evidence>
<dbReference type="Gene3D" id="3.40.50.150">
    <property type="entry name" value="Vaccinia Virus protein VP39"/>
    <property type="match status" value="1"/>
</dbReference>
<keyword evidence="9" id="KW-1185">Reference proteome</keyword>
<dbReference type="Pfam" id="PF02353">
    <property type="entry name" value="CMAS"/>
    <property type="match status" value="1"/>
</dbReference>
<dbReference type="GO" id="GO:0008168">
    <property type="term" value="F:methyltransferase activity"/>
    <property type="evidence" value="ECO:0007669"/>
    <property type="project" value="UniProtKB-KW"/>
</dbReference>
<dbReference type="GO" id="GO:0008610">
    <property type="term" value="P:lipid biosynthetic process"/>
    <property type="evidence" value="ECO:0007669"/>
    <property type="project" value="InterPro"/>
</dbReference>
<evidence type="ECO:0000313" key="9">
    <source>
        <dbReference type="Proteomes" id="UP000184301"/>
    </source>
</evidence>
<keyword evidence="3" id="KW-0808">Transferase</keyword>
<sequence>MLKVEEIAEEKAMVKFLERFSDNPFCVKFKNHEYMIGEGQPAFTVKLNRAIPMAELLKSTSLALGEAYMQGDLDIEGNLYEALDHFLGQMGKFSTDENALKKLMFSSTAKSNQKQEVTSHYDIGNDFYKLWLDETLSYSCGYFLNEEDSLYQAQLNKIDYTLEKLCLKEGMSLLDIGCGWGYLLIEAAKKYKVHGMGITLSKEQYKEFQKRIEEEGLQEYLTVVLMDYRDLPKYGRQFDRIVSIGMLEHVGRDNYRLYMECANQVLKPGGVFLLHFISALQEHPGDPWIKKYIFPGGVVPSLREMMSYMGDYNFHTLDVENLRLHYNRTLLKWLENFEENLEEIKKMFDETFIRMWRLYLSACAATFHNGIIDIHQILMTKGVNNELPSIRWYGAENKREE</sequence>
<dbReference type="InterPro" id="IPR057206">
    <property type="entry name" value="DUF7884"/>
</dbReference>
<dbReference type="PANTHER" id="PTHR43667:SF1">
    <property type="entry name" value="CYCLOPROPANE-FATTY-ACYL-PHOSPHOLIPID SYNTHASE"/>
    <property type="match status" value="1"/>
</dbReference>
<dbReference type="InterPro" id="IPR050723">
    <property type="entry name" value="CFA/CMAS"/>
</dbReference>
<dbReference type="InterPro" id="IPR003333">
    <property type="entry name" value="CMAS"/>
</dbReference>
<dbReference type="GO" id="GO:0032259">
    <property type="term" value="P:methylation"/>
    <property type="evidence" value="ECO:0007669"/>
    <property type="project" value="UniProtKB-KW"/>
</dbReference>
<dbReference type="RefSeq" id="WP_073111088.1">
    <property type="nucleotide sequence ID" value="NZ_FQZY01000038.1"/>
</dbReference>
<evidence type="ECO:0000259" key="7">
    <source>
        <dbReference type="Pfam" id="PF25371"/>
    </source>
</evidence>
<evidence type="ECO:0000256" key="2">
    <source>
        <dbReference type="ARBA" id="ARBA00022603"/>
    </source>
</evidence>